<comment type="similarity">
    <text evidence="1">Belongs to the UPF0231 family.</text>
</comment>
<reference evidence="2 3" key="1">
    <citation type="submission" date="2015-04" db="EMBL/GenBank/DDBJ databases">
        <title>Draft Genome Sequence of the Novel Agar-Digesting Marine Bacterium Q1.</title>
        <authorList>
            <person name="Li Y."/>
            <person name="Li D."/>
            <person name="Chen G."/>
            <person name="Du Z."/>
        </authorList>
    </citation>
    <scope>NUCLEOTIDE SEQUENCE [LARGE SCALE GENOMIC DNA]</scope>
    <source>
        <strain evidence="2 3">Q1</strain>
    </source>
</reference>
<name>A0A0J8GUK4_9ALTE</name>
<gene>
    <name evidence="2" type="ORF">XM47_02645</name>
</gene>
<sequence length="132" mass="15331">MEYEFKQDITGDALATCPSEYELFGVWLTDEVNQLNPQLLEISRAINSLIEKQIKSKEFKHQNYILRMNQYEVELVYGEIAEDLDRVENPSEEDDFTLSYPNLINDTESSSMTGCGLSDFSKLIQEWIEFIS</sequence>
<dbReference type="EMBL" id="LAZL01000003">
    <property type="protein sequence ID" value="KMT66460.1"/>
    <property type="molecule type" value="Genomic_DNA"/>
</dbReference>
<dbReference type="Pfam" id="PF06062">
    <property type="entry name" value="UPF0231"/>
    <property type="match status" value="1"/>
</dbReference>
<dbReference type="InterPro" id="IPR008249">
    <property type="entry name" value="UPF0231"/>
</dbReference>
<evidence type="ECO:0000313" key="3">
    <source>
        <dbReference type="Proteomes" id="UP000037600"/>
    </source>
</evidence>
<dbReference type="AlphaFoldDB" id="A0A0J8GUK4"/>
<dbReference type="OrthoDB" id="5739292at2"/>
<comment type="caution">
    <text evidence="2">The sequence shown here is derived from an EMBL/GenBank/DDBJ whole genome shotgun (WGS) entry which is preliminary data.</text>
</comment>
<dbReference type="Proteomes" id="UP000037600">
    <property type="component" value="Unassembled WGS sequence"/>
</dbReference>
<evidence type="ECO:0000256" key="1">
    <source>
        <dbReference type="ARBA" id="ARBA00005367"/>
    </source>
</evidence>
<organism evidence="2 3">
    <name type="scientific">Catenovulum maritimum</name>
    <dbReference type="NCBI Taxonomy" id="1513271"/>
    <lineage>
        <taxon>Bacteria</taxon>
        <taxon>Pseudomonadati</taxon>
        <taxon>Pseudomonadota</taxon>
        <taxon>Gammaproteobacteria</taxon>
        <taxon>Alteromonadales</taxon>
        <taxon>Alteromonadaceae</taxon>
        <taxon>Catenovulum</taxon>
    </lineage>
</organism>
<evidence type="ECO:0000313" key="2">
    <source>
        <dbReference type="EMBL" id="KMT66460.1"/>
    </source>
</evidence>
<dbReference type="RefSeq" id="WP_048689290.1">
    <property type="nucleotide sequence ID" value="NZ_KQ130483.1"/>
</dbReference>
<protein>
    <submittedName>
        <fullName evidence="2">Uncharacterized protein</fullName>
    </submittedName>
</protein>
<keyword evidence="3" id="KW-1185">Reference proteome</keyword>
<accession>A0A0J8GUK4</accession>
<proteinExistence type="inferred from homology"/>
<dbReference type="STRING" id="1513271.XM47_02645"/>